<accession>A0AA38IAU7</accession>
<evidence type="ECO:0008006" key="4">
    <source>
        <dbReference type="Google" id="ProtNLM"/>
    </source>
</evidence>
<feature type="coiled-coil region" evidence="1">
    <location>
        <begin position="35"/>
        <end position="62"/>
    </location>
</feature>
<keyword evidence="1" id="KW-0175">Coiled coil</keyword>
<organism evidence="2 3">
    <name type="scientific">Zophobas morio</name>
    <dbReference type="NCBI Taxonomy" id="2755281"/>
    <lineage>
        <taxon>Eukaryota</taxon>
        <taxon>Metazoa</taxon>
        <taxon>Ecdysozoa</taxon>
        <taxon>Arthropoda</taxon>
        <taxon>Hexapoda</taxon>
        <taxon>Insecta</taxon>
        <taxon>Pterygota</taxon>
        <taxon>Neoptera</taxon>
        <taxon>Endopterygota</taxon>
        <taxon>Coleoptera</taxon>
        <taxon>Polyphaga</taxon>
        <taxon>Cucujiformia</taxon>
        <taxon>Tenebrionidae</taxon>
        <taxon>Zophobas</taxon>
    </lineage>
</organism>
<dbReference type="AlphaFoldDB" id="A0AA38IAU7"/>
<protein>
    <recommendedName>
        <fullName evidence="4">CCHC-type domain-containing protein</fullName>
    </recommendedName>
</protein>
<reference evidence="2" key="1">
    <citation type="journal article" date="2023" name="G3 (Bethesda)">
        <title>Whole genome assemblies of Zophobas morio and Tenebrio molitor.</title>
        <authorList>
            <person name="Kaur S."/>
            <person name="Stinson S.A."/>
            <person name="diCenzo G.C."/>
        </authorList>
    </citation>
    <scope>NUCLEOTIDE SEQUENCE</scope>
    <source>
        <strain evidence="2">QUZm001</strain>
    </source>
</reference>
<evidence type="ECO:0000313" key="2">
    <source>
        <dbReference type="EMBL" id="KAJ3651889.1"/>
    </source>
</evidence>
<gene>
    <name evidence="2" type="ORF">Zmor_017893</name>
</gene>
<evidence type="ECO:0000256" key="1">
    <source>
        <dbReference type="SAM" id="Coils"/>
    </source>
</evidence>
<dbReference type="EMBL" id="JALNTZ010000005">
    <property type="protein sequence ID" value="KAJ3651889.1"/>
    <property type="molecule type" value="Genomic_DNA"/>
</dbReference>
<proteinExistence type="predicted"/>
<evidence type="ECO:0000313" key="3">
    <source>
        <dbReference type="Proteomes" id="UP001168821"/>
    </source>
</evidence>
<dbReference type="Proteomes" id="UP001168821">
    <property type="component" value="Unassembled WGS sequence"/>
</dbReference>
<keyword evidence="3" id="KW-1185">Reference proteome</keyword>
<name>A0AA38IAU7_9CUCU</name>
<sequence length="344" mass="38661">MKPLPFTSEANLSSNALKEIDMIVSSHVKPLLNIIEALQTSVNNLSKENSELRGEITKLNKCVNLTKAEEFTKPTDPEELDAKISYSNITKKNSQKTLIVKPKDDKQRSSKTKFDVMNNINPLTDINIGKVRTLRDGGIVLKCENSSNFNQIAKDKLAEKYEVREVKSACPKIRISGIPNYIDDKDFLPYLRKQNEFLFDQKSVCNLLKFCPTKTNNSIFQALLEVDLSPYKRAISVGHCLVGLNGCTICDAVDVTRCFNCNAFGHSSKFCKNSPSCPKCGNNHNLNECKEETVDFKCVNCNNLNIKNKKQDIDVEHAAWDYSKCHSHDLVLSKVKKDLFGLSA</sequence>
<comment type="caution">
    <text evidence="2">The sequence shown here is derived from an EMBL/GenBank/DDBJ whole genome shotgun (WGS) entry which is preliminary data.</text>
</comment>